<feature type="compositionally biased region" description="Basic and acidic residues" evidence="1">
    <location>
        <begin position="86"/>
        <end position="96"/>
    </location>
</feature>
<dbReference type="Proteomes" id="UP001305414">
    <property type="component" value="Unassembled WGS sequence"/>
</dbReference>
<protein>
    <submittedName>
        <fullName evidence="2">Uncharacterized protein</fullName>
    </submittedName>
</protein>
<evidence type="ECO:0000256" key="1">
    <source>
        <dbReference type="SAM" id="MobiDB-lite"/>
    </source>
</evidence>
<dbReference type="AlphaFoldDB" id="A0AAN7Z8B8"/>
<name>A0AAN7Z8B8_9PEZI</name>
<feature type="compositionally biased region" description="Low complexity" evidence="1">
    <location>
        <begin position="53"/>
        <end position="72"/>
    </location>
</feature>
<proteinExistence type="predicted"/>
<keyword evidence="3" id="KW-1185">Reference proteome</keyword>
<comment type="caution">
    <text evidence="2">The sequence shown here is derived from an EMBL/GenBank/DDBJ whole genome shotgun (WGS) entry which is preliminary data.</text>
</comment>
<evidence type="ECO:0000313" key="3">
    <source>
        <dbReference type="Proteomes" id="UP001305414"/>
    </source>
</evidence>
<accession>A0AAN7Z8B8</accession>
<sequence length="103" mass="11384">MYDDRVGVGMIESDDWLLREVGLDFTLDLALDAALDVTRDLTLDLDRMRSFSRSFSLSASSLSSSSSSSSYSRRPRDFGVTGLFRSRSEGIERESESSDGLDG</sequence>
<reference evidence="2 3" key="1">
    <citation type="submission" date="2023-10" db="EMBL/GenBank/DDBJ databases">
        <title>Draft genome sequence of Xylaria bambusicola isolate GMP-LS, the root and basal stem rot pathogen of sugarcane in Indonesia.</title>
        <authorList>
            <person name="Selvaraj P."/>
            <person name="Muralishankar V."/>
            <person name="Muruganantham S."/>
            <person name="Sp S."/>
            <person name="Haryani S."/>
            <person name="Lau K.J.X."/>
            <person name="Naqvi N.I."/>
        </authorList>
    </citation>
    <scope>NUCLEOTIDE SEQUENCE [LARGE SCALE GENOMIC DNA]</scope>
    <source>
        <strain evidence="2">GMP-LS</strain>
    </source>
</reference>
<dbReference type="EMBL" id="JAWHQM010000014">
    <property type="protein sequence ID" value="KAK5630143.1"/>
    <property type="molecule type" value="Genomic_DNA"/>
</dbReference>
<feature type="region of interest" description="Disordered" evidence="1">
    <location>
        <begin position="53"/>
        <end position="103"/>
    </location>
</feature>
<evidence type="ECO:0000313" key="2">
    <source>
        <dbReference type="EMBL" id="KAK5630143.1"/>
    </source>
</evidence>
<organism evidence="2 3">
    <name type="scientific">Xylaria bambusicola</name>
    <dbReference type="NCBI Taxonomy" id="326684"/>
    <lineage>
        <taxon>Eukaryota</taxon>
        <taxon>Fungi</taxon>
        <taxon>Dikarya</taxon>
        <taxon>Ascomycota</taxon>
        <taxon>Pezizomycotina</taxon>
        <taxon>Sordariomycetes</taxon>
        <taxon>Xylariomycetidae</taxon>
        <taxon>Xylariales</taxon>
        <taxon>Xylariaceae</taxon>
        <taxon>Xylaria</taxon>
    </lineage>
</organism>
<gene>
    <name evidence="2" type="ORF">RRF57_005858</name>
</gene>